<keyword evidence="10" id="KW-1185">Reference proteome</keyword>
<reference evidence="10" key="1">
    <citation type="journal article" date="2007" name="Science">
        <title>Draft genome of the filarial nematode parasite Brugia malayi.</title>
        <authorList>
            <person name="Ghedin E."/>
            <person name="Wang S."/>
            <person name="Spiro D."/>
            <person name="Caler E."/>
            <person name="Zhao Q."/>
            <person name="Crabtree J."/>
            <person name="Allen J.E."/>
            <person name="Delcher A.L."/>
            <person name="Guiliano D.B."/>
            <person name="Miranda-Saavedra D."/>
            <person name="Angiuoli S.V."/>
            <person name="Creasy T."/>
            <person name="Amedeo P."/>
            <person name="Haas B."/>
            <person name="El-Sayed N.M."/>
            <person name="Wortman J.R."/>
            <person name="Feldblyum T."/>
            <person name="Tallon L."/>
            <person name="Schatz M."/>
            <person name="Shumway M."/>
            <person name="Koo H."/>
            <person name="Salzberg S.L."/>
            <person name="Schobel S."/>
            <person name="Pertea M."/>
            <person name="Pop M."/>
            <person name="White O."/>
            <person name="Barton G.J."/>
            <person name="Carlow C.K."/>
            <person name="Crawford M.J."/>
            <person name="Daub J."/>
            <person name="Dimmic M.W."/>
            <person name="Estes C.F."/>
            <person name="Foster J.M."/>
            <person name="Ganatra M."/>
            <person name="Gregory W.F."/>
            <person name="Johnson N.M."/>
            <person name="Jin J."/>
            <person name="Komuniecki R."/>
            <person name="Korf I."/>
            <person name="Kumar S."/>
            <person name="Laney S."/>
            <person name="Li B.W."/>
            <person name="Li W."/>
            <person name="Lindblom T.H."/>
            <person name="Lustigman S."/>
            <person name="Ma D."/>
            <person name="Maina C.V."/>
            <person name="Martin D.M."/>
            <person name="McCarter J.P."/>
            <person name="McReynolds L."/>
            <person name="Mitreva M."/>
            <person name="Nutman T.B."/>
            <person name="Parkinson J."/>
            <person name="Peregrin-Alvarez J.M."/>
            <person name="Poole C."/>
            <person name="Ren Q."/>
            <person name="Saunders L."/>
            <person name="Sluder A.E."/>
            <person name="Smith K."/>
            <person name="Stanke M."/>
            <person name="Unnasch T.R."/>
            <person name="Ware J."/>
            <person name="Wei A.D."/>
            <person name="Weil G."/>
            <person name="Williams D.J."/>
            <person name="Zhang Y."/>
            <person name="Williams S.A."/>
            <person name="Fraser-Liggett C."/>
            <person name="Slatko B."/>
            <person name="Blaxter M.L."/>
            <person name="Scott A.L."/>
        </authorList>
    </citation>
    <scope>NUCLEOTIDE SEQUENCE</scope>
    <source>
        <strain evidence="10">FR3</strain>
    </source>
</reference>
<keyword evidence="4 7" id="KW-1133">Transmembrane helix</keyword>
<evidence type="ECO:0000256" key="5">
    <source>
        <dbReference type="ARBA" id="ARBA00023136"/>
    </source>
</evidence>
<dbReference type="PANTHER" id="PTHR22883">
    <property type="entry name" value="ZINC FINGER DHHC DOMAIN CONTAINING PROTEIN"/>
    <property type="match status" value="1"/>
</dbReference>
<dbReference type="GeneID" id="6095606"/>
<comment type="similarity">
    <text evidence="7">Belongs to the DHHC palmitoyltransferase family.</text>
</comment>
<dbReference type="GO" id="GO:0005783">
    <property type="term" value="C:endoplasmic reticulum"/>
    <property type="evidence" value="ECO:0007669"/>
    <property type="project" value="TreeGrafter"/>
</dbReference>
<feature type="transmembrane region" description="Helical" evidence="7">
    <location>
        <begin position="138"/>
        <end position="171"/>
    </location>
</feature>
<keyword evidence="2 7" id="KW-0808">Transferase</keyword>
<comment type="catalytic activity">
    <reaction evidence="7">
        <text>L-cysteinyl-[protein] + hexadecanoyl-CoA = S-hexadecanoyl-L-cysteinyl-[protein] + CoA</text>
        <dbReference type="Rhea" id="RHEA:36683"/>
        <dbReference type="Rhea" id="RHEA-COMP:10131"/>
        <dbReference type="Rhea" id="RHEA-COMP:11032"/>
        <dbReference type="ChEBI" id="CHEBI:29950"/>
        <dbReference type="ChEBI" id="CHEBI:57287"/>
        <dbReference type="ChEBI" id="CHEBI:57379"/>
        <dbReference type="ChEBI" id="CHEBI:74151"/>
        <dbReference type="EC" id="2.3.1.225"/>
    </reaction>
</comment>
<dbReference type="OrthoDB" id="331948at2759"/>
<evidence type="ECO:0000256" key="4">
    <source>
        <dbReference type="ARBA" id="ARBA00022989"/>
    </source>
</evidence>
<reference evidence="9" key="2">
    <citation type="submission" date="2019-04" db="EMBL/GenBank/DDBJ databases">
        <authorList>
            <person name="Howe K."/>
            <person name="Paulini M."/>
            <person name="Williams G."/>
        </authorList>
    </citation>
    <scope>NUCLEOTIDE SEQUENCE [LARGE SCALE GENOMIC DNA]</scope>
    <source>
        <strain evidence="9">FR3</strain>
    </source>
</reference>
<keyword evidence="6 7" id="KW-0012">Acyltransferase</keyword>
<dbReference type="GO" id="GO:0016020">
    <property type="term" value="C:membrane"/>
    <property type="evidence" value="ECO:0007669"/>
    <property type="project" value="UniProtKB-SubCell"/>
</dbReference>
<evidence type="ECO:0000259" key="8">
    <source>
        <dbReference type="Pfam" id="PF01529"/>
    </source>
</evidence>
<comment type="subcellular location">
    <subcellularLocation>
        <location evidence="1">Membrane</location>
        <topology evidence="1">Multi-pass membrane protein</topology>
    </subcellularLocation>
</comment>
<dbReference type="PROSITE" id="PS50216">
    <property type="entry name" value="DHHC"/>
    <property type="match status" value="1"/>
</dbReference>
<accession>A0A4E9FFU6</accession>
<evidence type="ECO:0000256" key="2">
    <source>
        <dbReference type="ARBA" id="ARBA00022679"/>
    </source>
</evidence>
<comment type="domain">
    <text evidence="7">The DHHC domain is required for palmitoyltransferase activity.</text>
</comment>
<dbReference type="EMBL" id="CAAKNF010000194">
    <property type="protein sequence ID" value="VIO95737.1"/>
    <property type="molecule type" value="Genomic_DNA"/>
</dbReference>
<feature type="domain" description="Palmitoyltransferase DHHC" evidence="8">
    <location>
        <begin position="92"/>
        <end position="164"/>
    </location>
</feature>
<dbReference type="WBParaSite" id="Bm17622.1">
    <property type="protein sequence ID" value="Bm17622.1"/>
    <property type="gene ID" value="WBGene00268764"/>
</dbReference>
<feature type="transmembrane region" description="Helical" evidence="7">
    <location>
        <begin position="47"/>
        <end position="66"/>
    </location>
</feature>
<keyword evidence="5 7" id="KW-0472">Membrane</keyword>
<feature type="transmembrane region" description="Helical" evidence="7">
    <location>
        <begin position="20"/>
        <end position="40"/>
    </location>
</feature>
<dbReference type="AlphaFoldDB" id="A0A4E9FFU6"/>
<dbReference type="GO" id="GO:0019706">
    <property type="term" value="F:protein-cysteine S-palmitoyltransferase activity"/>
    <property type="evidence" value="ECO:0007669"/>
    <property type="project" value="UniProtKB-EC"/>
</dbReference>
<sequence length="260" mass="29776">MESQRRRHNGFTWPPSFLQLFFWVTIPIIASSTAFLLIPLHVLYAPIAVFIGTIWLILQIIILTYIDPAVSNLQKNQAPAYFDASKHEHVIENLFCNICLINVDSTCKHCRQCNKCISGFDHHCKWLNNCIGAVNYRLFLLLVLSVCFISALISTCLLILIVISFISIGLLPHAGRRGMTTYHFIRINRRCMNNQQQQQQQQQQEKNLSLNVNTIPGLIPLEKTCSKLGVIKSRAIHDSNIDNPYVSFTFQENFTNNELK</sequence>
<dbReference type="EC" id="2.3.1.225" evidence="7"/>
<gene>
    <name evidence="9 11" type="primary">Bma-dhhc-11</name>
    <name evidence="9" type="ORF">BM_BM17622</name>
</gene>
<evidence type="ECO:0000313" key="9">
    <source>
        <dbReference type="EMBL" id="VIO95737.1"/>
    </source>
</evidence>
<name>A0A4E9FFU6_BRUMA</name>
<dbReference type="PANTHER" id="PTHR22883:SF203">
    <property type="entry name" value="PALMITOYLTRANSFERASE"/>
    <property type="match status" value="1"/>
</dbReference>
<dbReference type="CTD" id="6095606"/>
<dbReference type="KEGG" id="bmy:BM_BM17622"/>
<evidence type="ECO:0000313" key="11">
    <source>
        <dbReference type="WBParaSite" id="Bm17622.1"/>
    </source>
</evidence>
<accession>A0A5S6PDV3</accession>
<organism evidence="9">
    <name type="scientific">Brugia malayi</name>
    <name type="common">Filarial nematode worm</name>
    <dbReference type="NCBI Taxonomy" id="6279"/>
    <lineage>
        <taxon>Eukaryota</taxon>
        <taxon>Metazoa</taxon>
        <taxon>Ecdysozoa</taxon>
        <taxon>Nematoda</taxon>
        <taxon>Chromadorea</taxon>
        <taxon>Rhabditida</taxon>
        <taxon>Spirurina</taxon>
        <taxon>Spiruromorpha</taxon>
        <taxon>Filarioidea</taxon>
        <taxon>Onchocercidae</taxon>
        <taxon>Brugia</taxon>
    </lineage>
</organism>
<proteinExistence type="inferred from homology"/>
<dbReference type="InterPro" id="IPR001594">
    <property type="entry name" value="Palmitoyltrfase_DHHC"/>
</dbReference>
<dbReference type="RefSeq" id="XP_042935897.1">
    <property type="nucleotide sequence ID" value="XM_043079963.1"/>
</dbReference>
<evidence type="ECO:0000256" key="7">
    <source>
        <dbReference type="RuleBase" id="RU079119"/>
    </source>
</evidence>
<dbReference type="GO" id="GO:0006612">
    <property type="term" value="P:protein targeting to membrane"/>
    <property type="evidence" value="ECO:0007669"/>
    <property type="project" value="TreeGrafter"/>
</dbReference>
<dbReference type="Pfam" id="PF01529">
    <property type="entry name" value="DHHC"/>
    <property type="match status" value="1"/>
</dbReference>
<keyword evidence="3 7" id="KW-0812">Transmembrane</keyword>
<evidence type="ECO:0000313" key="10">
    <source>
        <dbReference type="Proteomes" id="UP000006672"/>
    </source>
</evidence>
<dbReference type="GO" id="GO:0005794">
    <property type="term" value="C:Golgi apparatus"/>
    <property type="evidence" value="ECO:0007669"/>
    <property type="project" value="TreeGrafter"/>
</dbReference>
<reference evidence="11" key="3">
    <citation type="submission" date="2019-12" db="UniProtKB">
        <authorList>
            <consortium name="WormBaseParasite"/>
        </authorList>
    </citation>
    <scope>IDENTIFICATION</scope>
</reference>
<dbReference type="Proteomes" id="UP000006672">
    <property type="component" value="Unassembled WGS sequence"/>
</dbReference>
<evidence type="ECO:0000256" key="3">
    <source>
        <dbReference type="ARBA" id="ARBA00022692"/>
    </source>
</evidence>
<protein>
    <recommendedName>
        <fullName evidence="7">Palmitoyltransferase</fullName>
        <ecNumber evidence="7">2.3.1.225</ecNumber>
    </recommendedName>
</protein>
<evidence type="ECO:0000256" key="1">
    <source>
        <dbReference type="ARBA" id="ARBA00004141"/>
    </source>
</evidence>
<evidence type="ECO:0000256" key="6">
    <source>
        <dbReference type="ARBA" id="ARBA00023315"/>
    </source>
</evidence>
<dbReference type="STRING" id="6279.A0A5S6PDV3"/>
<dbReference type="InterPro" id="IPR039859">
    <property type="entry name" value="PFA4/ZDH16/20/ERF2-like"/>
</dbReference>